<feature type="domain" description="Prokaryotic-type class I peptide chain release factors" evidence="6">
    <location>
        <begin position="65"/>
        <end position="195"/>
    </location>
</feature>
<evidence type="ECO:0000313" key="8">
    <source>
        <dbReference type="Proteomes" id="UP000276133"/>
    </source>
</evidence>
<dbReference type="Proteomes" id="UP000276133">
    <property type="component" value="Unassembled WGS sequence"/>
</dbReference>
<comment type="similarity">
    <text evidence="2">Belongs to the prokaryotic/mitochondrial release factor family. Mitochondrion-specific ribosomal protein mL62 subfamily.</text>
</comment>
<dbReference type="SUPFAM" id="SSF110916">
    <property type="entry name" value="Peptidyl-tRNA hydrolase domain-like"/>
    <property type="match status" value="1"/>
</dbReference>
<feature type="compositionally biased region" description="Basic residues" evidence="5">
    <location>
        <begin position="188"/>
        <end position="197"/>
    </location>
</feature>
<evidence type="ECO:0000256" key="1">
    <source>
        <dbReference type="ARBA" id="ARBA00013260"/>
    </source>
</evidence>
<dbReference type="Pfam" id="PF00472">
    <property type="entry name" value="RF-1"/>
    <property type="match status" value="1"/>
</dbReference>
<evidence type="ECO:0000256" key="4">
    <source>
        <dbReference type="ARBA" id="ARBA00041531"/>
    </source>
</evidence>
<evidence type="ECO:0000313" key="7">
    <source>
        <dbReference type="EMBL" id="RNA31143.1"/>
    </source>
</evidence>
<dbReference type="PANTHER" id="PTHR11075">
    <property type="entry name" value="PEPTIDE CHAIN RELEASE FACTOR"/>
    <property type="match status" value="1"/>
</dbReference>
<dbReference type="GO" id="GO:0004045">
    <property type="term" value="F:peptidyl-tRNA hydrolase activity"/>
    <property type="evidence" value="ECO:0007669"/>
    <property type="project" value="UniProtKB-EC"/>
</dbReference>
<dbReference type="OrthoDB" id="270639at2759"/>
<dbReference type="InterPro" id="IPR000352">
    <property type="entry name" value="Pep_chain_release_fac_I"/>
</dbReference>
<evidence type="ECO:0000259" key="6">
    <source>
        <dbReference type="Pfam" id="PF00472"/>
    </source>
</evidence>
<dbReference type="EC" id="3.1.1.29" evidence="1"/>
<evidence type="ECO:0000256" key="2">
    <source>
        <dbReference type="ARBA" id="ARBA00038225"/>
    </source>
</evidence>
<evidence type="ECO:0000256" key="3">
    <source>
        <dbReference type="ARBA" id="ARBA00039441"/>
    </source>
</evidence>
<dbReference type="GO" id="GO:0070126">
    <property type="term" value="P:mitochondrial translational termination"/>
    <property type="evidence" value="ECO:0007669"/>
    <property type="project" value="TreeGrafter"/>
</dbReference>
<dbReference type="AlphaFoldDB" id="A0A3M7S5Q0"/>
<dbReference type="Gene3D" id="3.30.160.20">
    <property type="match status" value="1"/>
</dbReference>
<evidence type="ECO:0000256" key="5">
    <source>
        <dbReference type="SAM" id="MobiDB-lite"/>
    </source>
</evidence>
<dbReference type="PANTHER" id="PTHR11075:SF54">
    <property type="entry name" value="LARGE RIBOSOMAL SUBUNIT PROTEIN ML62"/>
    <property type="match status" value="1"/>
</dbReference>
<comment type="caution">
    <text evidence="7">The sequence shown here is derived from an EMBL/GenBank/DDBJ whole genome shotgun (WGS) entry which is preliminary data.</text>
</comment>
<dbReference type="GO" id="GO:0016150">
    <property type="term" value="F:translation release factor activity, codon nonspecific"/>
    <property type="evidence" value="ECO:0007669"/>
    <property type="project" value="TreeGrafter"/>
</dbReference>
<gene>
    <name evidence="7" type="ORF">BpHYR1_005288</name>
</gene>
<accession>A0A3M7S5Q0</accession>
<protein>
    <recommendedName>
        <fullName evidence="3">Large ribosomal subunit protein mL62</fullName>
        <ecNumber evidence="1">3.1.1.29</ecNumber>
    </recommendedName>
    <alternativeName>
        <fullName evidence="4">Peptidyl-tRNA hydrolase ICT1, mitochondrial</fullName>
    </alternativeName>
</protein>
<dbReference type="InterPro" id="IPR052104">
    <property type="entry name" value="Mito_Release_Factor_mL62"/>
</dbReference>
<organism evidence="7 8">
    <name type="scientific">Brachionus plicatilis</name>
    <name type="common">Marine rotifer</name>
    <name type="synonym">Brachionus muelleri</name>
    <dbReference type="NCBI Taxonomy" id="10195"/>
    <lineage>
        <taxon>Eukaryota</taxon>
        <taxon>Metazoa</taxon>
        <taxon>Spiralia</taxon>
        <taxon>Gnathifera</taxon>
        <taxon>Rotifera</taxon>
        <taxon>Eurotatoria</taxon>
        <taxon>Monogononta</taxon>
        <taxon>Pseudotrocha</taxon>
        <taxon>Ploima</taxon>
        <taxon>Brachionidae</taxon>
        <taxon>Brachionus</taxon>
    </lineage>
</organism>
<dbReference type="EMBL" id="REGN01001980">
    <property type="protein sequence ID" value="RNA31143.1"/>
    <property type="molecule type" value="Genomic_DNA"/>
</dbReference>
<keyword evidence="8" id="KW-1185">Reference proteome</keyword>
<keyword evidence="7" id="KW-0378">Hydrolase</keyword>
<name>A0A3M7S5Q0_BRAPC</name>
<feature type="region of interest" description="Disordered" evidence="5">
    <location>
        <begin position="181"/>
        <end position="208"/>
    </location>
</feature>
<proteinExistence type="inferred from homology"/>
<reference evidence="7 8" key="1">
    <citation type="journal article" date="2018" name="Sci. Rep.">
        <title>Genomic signatures of local adaptation to the degree of environmental predictability in rotifers.</title>
        <authorList>
            <person name="Franch-Gras L."/>
            <person name="Hahn C."/>
            <person name="Garcia-Roger E.M."/>
            <person name="Carmona M.J."/>
            <person name="Serra M."/>
            <person name="Gomez A."/>
        </authorList>
    </citation>
    <scope>NUCLEOTIDE SEQUENCE [LARGE SCALE GENOMIC DNA]</scope>
    <source>
        <strain evidence="7">HYR1</strain>
    </source>
</reference>
<dbReference type="STRING" id="10195.A0A3M7S5Q0"/>
<dbReference type="GO" id="GO:0005762">
    <property type="term" value="C:mitochondrial large ribosomal subunit"/>
    <property type="evidence" value="ECO:0007669"/>
    <property type="project" value="TreeGrafter"/>
</dbReference>
<sequence length="208" mass="24244">MKKIKILHMFSIANRLSTLNRTLVQITQNGYKSSISLDKLYPKSNLDTLAKPDFNLEANESFSGYIPIEKLKISQKTSSKPGGQHVNKIQTGVEIRFHVDSSNWIPEWIREKLKKNQINRINKEGYLIVKSEKTRKMLLNQADCMEQIRSMIYQASYKPKGLSEDEKLKIQIDKKVADGRRLVDKRSRSEKKSHRKHPIYDSISDYYN</sequence>